<proteinExistence type="predicted"/>
<evidence type="ECO:0000313" key="2">
    <source>
        <dbReference type="EMBL" id="GJJ05933.1"/>
    </source>
</evidence>
<keyword evidence="3" id="KW-1185">Reference proteome</keyword>
<feature type="compositionally biased region" description="Polar residues" evidence="1">
    <location>
        <begin position="27"/>
        <end position="41"/>
    </location>
</feature>
<protein>
    <submittedName>
        <fullName evidence="2">Uncharacterized protein</fullName>
    </submittedName>
</protein>
<gene>
    <name evidence="2" type="ORF">Clacol_000120</name>
</gene>
<dbReference type="AlphaFoldDB" id="A0AAV4ZYJ4"/>
<reference evidence="2" key="1">
    <citation type="submission" date="2021-10" db="EMBL/GenBank/DDBJ databases">
        <title>De novo Genome Assembly of Clathrus columnatus (Basidiomycota, Fungi) Using Illumina and Nanopore Sequence Data.</title>
        <authorList>
            <person name="Ogiso-Tanaka E."/>
            <person name="Itagaki H."/>
            <person name="Hosoya T."/>
            <person name="Hosaka K."/>
        </authorList>
    </citation>
    <scope>NUCLEOTIDE SEQUENCE</scope>
    <source>
        <strain evidence="2">MO-923</strain>
    </source>
</reference>
<dbReference type="EMBL" id="BPWL01000001">
    <property type="protein sequence ID" value="GJJ05933.1"/>
    <property type="molecule type" value="Genomic_DNA"/>
</dbReference>
<name>A0AAV4ZYJ4_9AGAM</name>
<evidence type="ECO:0000256" key="1">
    <source>
        <dbReference type="SAM" id="MobiDB-lite"/>
    </source>
</evidence>
<evidence type="ECO:0000313" key="3">
    <source>
        <dbReference type="Proteomes" id="UP001050691"/>
    </source>
</evidence>
<accession>A0AAV4ZYJ4</accession>
<feature type="region of interest" description="Disordered" evidence="1">
    <location>
        <begin position="24"/>
        <end position="50"/>
    </location>
</feature>
<organism evidence="2 3">
    <name type="scientific">Clathrus columnatus</name>
    <dbReference type="NCBI Taxonomy" id="1419009"/>
    <lineage>
        <taxon>Eukaryota</taxon>
        <taxon>Fungi</taxon>
        <taxon>Dikarya</taxon>
        <taxon>Basidiomycota</taxon>
        <taxon>Agaricomycotina</taxon>
        <taxon>Agaricomycetes</taxon>
        <taxon>Phallomycetidae</taxon>
        <taxon>Phallales</taxon>
        <taxon>Clathraceae</taxon>
        <taxon>Clathrus</taxon>
    </lineage>
</organism>
<sequence>MKIKCQRAQSISEIKSLEAMCGPIPSKTPTQDNWDLIQNNMSDDDDDEKGYSEKKIHMEEILPSLESYRSALQYKKIYLEKKTVLGRLRKDAHSIEQRVGELSANFTDILSMTPPAN</sequence>
<comment type="caution">
    <text evidence="2">The sequence shown here is derived from an EMBL/GenBank/DDBJ whole genome shotgun (WGS) entry which is preliminary data.</text>
</comment>
<dbReference type="Proteomes" id="UP001050691">
    <property type="component" value="Unassembled WGS sequence"/>
</dbReference>